<keyword evidence="3" id="KW-1185">Reference proteome</keyword>
<dbReference type="PANTHER" id="PTHR33594:SF1">
    <property type="entry name" value="HD_PDEASE DOMAIN-CONTAINING PROTEIN"/>
    <property type="match status" value="1"/>
</dbReference>
<dbReference type="Pfam" id="PF01966">
    <property type="entry name" value="HD"/>
    <property type="match status" value="1"/>
</dbReference>
<dbReference type="PANTHER" id="PTHR33594">
    <property type="entry name" value="SUPERFAMILY HYDROLASE, PUTATIVE (AFU_ORTHOLOGUE AFUA_1G03035)-RELATED"/>
    <property type="match status" value="1"/>
</dbReference>
<dbReference type="SMART" id="SM00471">
    <property type="entry name" value="HDc"/>
    <property type="match status" value="1"/>
</dbReference>
<dbReference type="Proteomes" id="UP000326671">
    <property type="component" value="Unassembled WGS sequence"/>
</dbReference>
<accession>A0A5J5HQ06</accession>
<dbReference type="Gene3D" id="1.20.58.1910">
    <property type="match status" value="1"/>
</dbReference>
<protein>
    <submittedName>
        <fullName evidence="2">HD domain-containing protein</fullName>
    </submittedName>
</protein>
<feature type="domain" description="HD" evidence="1">
    <location>
        <begin position="24"/>
        <end position="129"/>
    </location>
</feature>
<proteinExistence type="predicted"/>
<evidence type="ECO:0000313" key="2">
    <source>
        <dbReference type="EMBL" id="KAA9023809.1"/>
    </source>
</evidence>
<name>A0A5J5HQ06_9BACI</name>
<dbReference type="RefSeq" id="WP_150440210.1">
    <property type="nucleotide sequence ID" value="NZ_VYKL01000018.1"/>
</dbReference>
<evidence type="ECO:0000313" key="3">
    <source>
        <dbReference type="Proteomes" id="UP000326671"/>
    </source>
</evidence>
<evidence type="ECO:0000259" key="1">
    <source>
        <dbReference type="PROSITE" id="PS51831"/>
    </source>
</evidence>
<comment type="caution">
    <text evidence="2">The sequence shown here is derived from an EMBL/GenBank/DDBJ whole genome shotgun (WGS) entry which is preliminary data.</text>
</comment>
<dbReference type="SUPFAM" id="SSF109604">
    <property type="entry name" value="HD-domain/PDEase-like"/>
    <property type="match status" value="1"/>
</dbReference>
<reference evidence="2 3" key="1">
    <citation type="submission" date="2019-09" db="EMBL/GenBank/DDBJ databases">
        <title>Whole genome sequences of isolates from the Mars Exploration Rovers.</title>
        <authorList>
            <person name="Seuylemezian A."/>
            <person name="Vaishampayan P."/>
        </authorList>
    </citation>
    <scope>NUCLEOTIDE SEQUENCE [LARGE SCALE GENOMIC DNA]</scope>
    <source>
        <strain evidence="2 3">MER_TA_151</strain>
    </source>
</reference>
<organism evidence="2 3">
    <name type="scientific">Niallia endozanthoxylica</name>
    <dbReference type="NCBI Taxonomy" id="2036016"/>
    <lineage>
        <taxon>Bacteria</taxon>
        <taxon>Bacillati</taxon>
        <taxon>Bacillota</taxon>
        <taxon>Bacilli</taxon>
        <taxon>Bacillales</taxon>
        <taxon>Bacillaceae</taxon>
        <taxon>Niallia</taxon>
    </lineage>
</organism>
<dbReference type="InterPro" id="IPR003607">
    <property type="entry name" value="HD/PDEase_dom"/>
</dbReference>
<dbReference type="EMBL" id="VYKL01000018">
    <property type="protein sequence ID" value="KAA9023809.1"/>
    <property type="molecule type" value="Genomic_DNA"/>
</dbReference>
<gene>
    <name evidence="2" type="ORF">F4V44_11745</name>
</gene>
<dbReference type="OrthoDB" id="9797344at2"/>
<dbReference type="Gene3D" id="1.10.472.50">
    <property type="entry name" value="HD-domain/PDEase-like"/>
    <property type="match status" value="1"/>
</dbReference>
<dbReference type="PROSITE" id="PS51831">
    <property type="entry name" value="HD"/>
    <property type="match status" value="1"/>
</dbReference>
<sequence length="228" mass="26513">MYDSVKLTKEFVKQKLSGDSSGHDWWHIERVYANSLQIMHETTEAVQKEVIELAALLHDIADWKFHDGDETIGPKIVREWLESLQVDEEVITHVCQIVKDISFKGAKVQVAMKSLEGQIVQDADRLDALGAIGIARTFAYGGLRGRELYNPLIEPKIHETAEDYKSQQTTTINHFFEKLLLLRDRMNTPAAKNLANERHEYMVEFLENFFHESHQENSLHYKWLSKYR</sequence>
<dbReference type="InterPro" id="IPR006674">
    <property type="entry name" value="HD_domain"/>
</dbReference>
<dbReference type="AlphaFoldDB" id="A0A5J5HQ06"/>
<dbReference type="CDD" id="cd00077">
    <property type="entry name" value="HDc"/>
    <property type="match status" value="1"/>
</dbReference>